<accession>A0A2W4W8N8</accession>
<name>A0A2W4W8N8_9CYAN</name>
<dbReference type="Proteomes" id="UP000249467">
    <property type="component" value="Unassembled WGS sequence"/>
</dbReference>
<comment type="caution">
    <text evidence="5">The sequence shown here is derived from an EMBL/GenBank/DDBJ whole genome shotgun (WGS) entry which is preliminary data.</text>
</comment>
<keyword evidence="1" id="KW-0805">Transcription regulation</keyword>
<feature type="domain" description="HTH hxlR-type" evidence="4">
    <location>
        <begin position="7"/>
        <end position="105"/>
    </location>
</feature>
<sequence>MTKSESCSMESLLNQISGTWTTYILWFLHKHGSLRFGELRRKIGDISTKVLTERLRMMESMGIIFRHYEPTIPPKVTYGLTDRGKELTKALTPLYKLALRWNASE</sequence>
<evidence type="ECO:0000256" key="2">
    <source>
        <dbReference type="ARBA" id="ARBA00023125"/>
    </source>
</evidence>
<protein>
    <submittedName>
        <fullName evidence="5">Transcriptional regulator</fullName>
    </submittedName>
</protein>
<dbReference type="InterPro" id="IPR036388">
    <property type="entry name" value="WH-like_DNA-bd_sf"/>
</dbReference>
<evidence type="ECO:0000259" key="4">
    <source>
        <dbReference type="PROSITE" id="PS51118"/>
    </source>
</evidence>
<dbReference type="GO" id="GO:0003677">
    <property type="term" value="F:DNA binding"/>
    <property type="evidence" value="ECO:0007669"/>
    <property type="project" value="UniProtKB-KW"/>
</dbReference>
<dbReference type="Pfam" id="PF01638">
    <property type="entry name" value="HxlR"/>
    <property type="match status" value="1"/>
</dbReference>
<dbReference type="SUPFAM" id="SSF46785">
    <property type="entry name" value="Winged helix' DNA-binding domain"/>
    <property type="match status" value="1"/>
</dbReference>
<dbReference type="EMBL" id="QBML01000011">
    <property type="protein sequence ID" value="PZO41494.1"/>
    <property type="molecule type" value="Genomic_DNA"/>
</dbReference>
<dbReference type="AlphaFoldDB" id="A0A2W4W8N8"/>
<dbReference type="PANTHER" id="PTHR33204:SF37">
    <property type="entry name" value="HTH-TYPE TRANSCRIPTIONAL REGULATOR YODB"/>
    <property type="match status" value="1"/>
</dbReference>
<organism evidence="5 6">
    <name type="scientific">Pseudanabaena frigida</name>
    <dbReference type="NCBI Taxonomy" id="945775"/>
    <lineage>
        <taxon>Bacteria</taxon>
        <taxon>Bacillati</taxon>
        <taxon>Cyanobacteriota</taxon>
        <taxon>Cyanophyceae</taxon>
        <taxon>Pseudanabaenales</taxon>
        <taxon>Pseudanabaenaceae</taxon>
        <taxon>Pseudanabaena</taxon>
    </lineage>
</organism>
<evidence type="ECO:0000313" key="5">
    <source>
        <dbReference type="EMBL" id="PZO41494.1"/>
    </source>
</evidence>
<proteinExistence type="predicted"/>
<keyword evidence="3" id="KW-0804">Transcription</keyword>
<dbReference type="InterPro" id="IPR036390">
    <property type="entry name" value="WH_DNA-bd_sf"/>
</dbReference>
<evidence type="ECO:0000313" key="6">
    <source>
        <dbReference type="Proteomes" id="UP000249467"/>
    </source>
</evidence>
<dbReference type="PROSITE" id="PS51118">
    <property type="entry name" value="HTH_HXLR"/>
    <property type="match status" value="1"/>
</dbReference>
<evidence type="ECO:0000256" key="3">
    <source>
        <dbReference type="ARBA" id="ARBA00023163"/>
    </source>
</evidence>
<dbReference type="PANTHER" id="PTHR33204">
    <property type="entry name" value="TRANSCRIPTIONAL REGULATOR, MARR FAMILY"/>
    <property type="match status" value="1"/>
</dbReference>
<reference evidence="5 6" key="2">
    <citation type="submission" date="2018-06" db="EMBL/GenBank/DDBJ databases">
        <title>Metagenomic assembly of (sub)arctic Cyanobacteria and their associated microbiome from non-axenic cultures.</title>
        <authorList>
            <person name="Baurain D."/>
        </authorList>
    </citation>
    <scope>NUCLEOTIDE SEQUENCE [LARGE SCALE GENOMIC DNA]</scope>
    <source>
        <strain evidence="5">ULC066bin1</strain>
    </source>
</reference>
<reference evidence="5 6" key="1">
    <citation type="submission" date="2018-04" db="EMBL/GenBank/DDBJ databases">
        <authorList>
            <person name="Go L.Y."/>
            <person name="Mitchell J.A."/>
        </authorList>
    </citation>
    <scope>NUCLEOTIDE SEQUENCE [LARGE SCALE GENOMIC DNA]</scope>
    <source>
        <strain evidence="5">ULC066bin1</strain>
    </source>
</reference>
<dbReference type="Gene3D" id="1.10.10.10">
    <property type="entry name" value="Winged helix-like DNA-binding domain superfamily/Winged helix DNA-binding domain"/>
    <property type="match status" value="1"/>
</dbReference>
<dbReference type="InterPro" id="IPR002577">
    <property type="entry name" value="HTH_HxlR"/>
</dbReference>
<gene>
    <name evidence="5" type="ORF">DCF19_09855</name>
</gene>
<evidence type="ECO:0000256" key="1">
    <source>
        <dbReference type="ARBA" id="ARBA00023015"/>
    </source>
</evidence>
<keyword evidence="2" id="KW-0238">DNA-binding</keyword>